<evidence type="ECO:0000256" key="4">
    <source>
        <dbReference type="PIRNR" id="PIRNR006181"/>
    </source>
</evidence>
<dbReference type="NCBIfam" id="TIGR00011">
    <property type="entry name" value="YbaK_EbsC"/>
    <property type="match status" value="1"/>
</dbReference>
<keyword evidence="3 4" id="KW-0456">Lyase</keyword>
<dbReference type="CDD" id="cd00002">
    <property type="entry name" value="YbaK_deacylase"/>
    <property type="match status" value="1"/>
</dbReference>
<comment type="caution">
    <text evidence="6">The sequence shown here is derived from an EMBL/GenBank/DDBJ whole genome shotgun (WGS) entry which is preliminary data.</text>
</comment>
<dbReference type="PIRSF" id="PIRSF006181">
    <property type="entry name" value="EbsC_YbaK"/>
    <property type="match status" value="1"/>
</dbReference>
<evidence type="ECO:0000256" key="2">
    <source>
        <dbReference type="ARBA" id="ARBA00022917"/>
    </source>
</evidence>
<dbReference type="InterPro" id="IPR036754">
    <property type="entry name" value="YbaK/aa-tRNA-synt-asso_dom_sf"/>
</dbReference>
<dbReference type="GO" id="GO:0002161">
    <property type="term" value="F:aminoacyl-tRNA deacylase activity"/>
    <property type="evidence" value="ECO:0007669"/>
    <property type="project" value="InterPro"/>
</dbReference>
<dbReference type="PANTHER" id="PTHR30411">
    <property type="entry name" value="CYTOPLASMIC PROTEIN"/>
    <property type="match status" value="1"/>
</dbReference>
<dbReference type="GO" id="GO:0016829">
    <property type="term" value="F:lyase activity"/>
    <property type="evidence" value="ECO:0007669"/>
    <property type="project" value="UniProtKB-KW"/>
</dbReference>
<sequence length="162" mass="17184">MKTQTASTTALKVLNVKGVSYSLHEFEHDPAARRYGTEAADKLGVEYGRVFKTLMILVDGKPVIALVPVSGQLDLKAAASAAGGRKAQLAGVAETERRTGFTTGGVSPFGQRRQHPVIADKTIADHPTVFVSAGKRGLQVEMQPDDVVSLTQAKVGRIATLD</sequence>
<dbReference type="RefSeq" id="WP_062020682.1">
    <property type="nucleotide sequence ID" value="NZ_LQQC01000009.1"/>
</dbReference>
<dbReference type="EC" id="4.2.-.-" evidence="4"/>
<dbReference type="SUPFAM" id="SSF55826">
    <property type="entry name" value="YbaK/ProRS associated domain"/>
    <property type="match status" value="1"/>
</dbReference>
<gene>
    <name evidence="6" type="primary">ybaK</name>
    <name evidence="6" type="ORF">Bravens_00900</name>
</gene>
<evidence type="ECO:0000256" key="1">
    <source>
        <dbReference type="ARBA" id="ARBA00009798"/>
    </source>
</evidence>
<dbReference type="InterPro" id="IPR007214">
    <property type="entry name" value="YbaK/aa-tRNA-synth-assoc-dom"/>
</dbReference>
<evidence type="ECO:0000313" key="6">
    <source>
        <dbReference type="EMBL" id="KXZ58719.1"/>
    </source>
</evidence>
<dbReference type="GO" id="GO:0006412">
    <property type="term" value="P:translation"/>
    <property type="evidence" value="ECO:0007669"/>
    <property type="project" value="UniProtKB-KW"/>
</dbReference>
<dbReference type="EMBL" id="LQQC01000009">
    <property type="protein sequence ID" value="KXZ58719.1"/>
    <property type="molecule type" value="Genomic_DNA"/>
</dbReference>
<evidence type="ECO:0000259" key="5">
    <source>
        <dbReference type="Pfam" id="PF04073"/>
    </source>
</evidence>
<reference evidence="6 7" key="1">
    <citation type="submission" date="2016-01" db="EMBL/GenBank/DDBJ databases">
        <title>Use of Whole Genome Sequencing to ascertain that Brevibacterium massiliense (Roux, Raoult 2009) is a later heterotypic synonym of Brevibacterium ravenspurgense (Mages 2008).</title>
        <authorList>
            <person name="Bernier A.-M."/>
            <person name="Burdz T."/>
            <person name="Huynh C."/>
            <person name="Pachecho A.L."/>
            <person name="Wiebe D."/>
            <person name="Bonner C."/>
            <person name="Bernard K."/>
        </authorList>
    </citation>
    <scope>NUCLEOTIDE SEQUENCE [LARGE SCALE GENOMIC DNA]</scope>
    <source>
        <strain evidence="6 7">CCUG56047</strain>
    </source>
</reference>
<dbReference type="Gene3D" id="3.90.960.10">
    <property type="entry name" value="YbaK/aminoacyl-tRNA synthetase-associated domain"/>
    <property type="match status" value="1"/>
</dbReference>
<name>A0A150H9E6_9MICO</name>
<evidence type="ECO:0000256" key="3">
    <source>
        <dbReference type="ARBA" id="ARBA00023239"/>
    </source>
</evidence>
<dbReference type="Pfam" id="PF04073">
    <property type="entry name" value="tRNA_edit"/>
    <property type="match status" value="1"/>
</dbReference>
<proteinExistence type="inferred from homology"/>
<dbReference type="PANTHER" id="PTHR30411:SF0">
    <property type="entry name" value="CYS-TRNA(PRO)_CYS-TRNA(CYS) DEACYLASE YBAK"/>
    <property type="match status" value="1"/>
</dbReference>
<accession>A0A150H9E6</accession>
<dbReference type="InterPro" id="IPR004369">
    <property type="entry name" value="Prolyl-tRNA_editing_YbaK/EbsC"/>
</dbReference>
<keyword evidence="2 4" id="KW-0648">Protein biosynthesis</keyword>
<dbReference type="AlphaFoldDB" id="A0A150H9E6"/>
<dbReference type="PATRIC" id="fig|479117.4.peg.903"/>
<feature type="domain" description="YbaK/aminoacyl-tRNA synthetase-associated" evidence="5">
    <location>
        <begin position="37"/>
        <end position="148"/>
    </location>
</feature>
<evidence type="ECO:0000313" key="7">
    <source>
        <dbReference type="Proteomes" id="UP000243589"/>
    </source>
</evidence>
<organism evidence="6 7">
    <name type="scientific">Brevibacterium ravenspurgense</name>
    <dbReference type="NCBI Taxonomy" id="479117"/>
    <lineage>
        <taxon>Bacteria</taxon>
        <taxon>Bacillati</taxon>
        <taxon>Actinomycetota</taxon>
        <taxon>Actinomycetes</taxon>
        <taxon>Micrococcales</taxon>
        <taxon>Brevibacteriaceae</taxon>
        <taxon>Brevibacterium</taxon>
    </lineage>
</organism>
<dbReference type="Proteomes" id="UP000243589">
    <property type="component" value="Unassembled WGS sequence"/>
</dbReference>
<keyword evidence="7" id="KW-1185">Reference proteome</keyword>
<comment type="similarity">
    <text evidence="1 4">Belongs to the prolyl-tRNA editing family. YbaK/EbsC subfamily.</text>
</comment>
<protein>
    <recommendedName>
        <fullName evidence="4">Cys-tRNA(Pro)/Cys-tRNA(Cys) deacylase</fullName>
        <ecNumber evidence="4">4.2.-.-</ecNumber>
    </recommendedName>
</protein>